<evidence type="ECO:0000313" key="2">
    <source>
        <dbReference type="Proteomes" id="UP001172386"/>
    </source>
</evidence>
<gene>
    <name evidence="1" type="ORF">H2198_005186</name>
</gene>
<reference evidence="1" key="1">
    <citation type="submission" date="2022-10" db="EMBL/GenBank/DDBJ databases">
        <title>Culturing micro-colonial fungi from biological soil crusts in the Mojave desert and describing Neophaeococcomyces mojavensis, and introducing the new genera and species Taxawa tesnikishii.</title>
        <authorList>
            <person name="Kurbessoian T."/>
            <person name="Stajich J.E."/>
        </authorList>
    </citation>
    <scope>NUCLEOTIDE SEQUENCE</scope>
    <source>
        <strain evidence="1">JES_112</strain>
    </source>
</reference>
<comment type="caution">
    <text evidence="1">The sequence shown here is derived from an EMBL/GenBank/DDBJ whole genome shotgun (WGS) entry which is preliminary data.</text>
</comment>
<evidence type="ECO:0000313" key="1">
    <source>
        <dbReference type="EMBL" id="KAJ9656130.1"/>
    </source>
</evidence>
<organism evidence="1 2">
    <name type="scientific">Neophaeococcomyces mojaviensis</name>
    <dbReference type="NCBI Taxonomy" id="3383035"/>
    <lineage>
        <taxon>Eukaryota</taxon>
        <taxon>Fungi</taxon>
        <taxon>Dikarya</taxon>
        <taxon>Ascomycota</taxon>
        <taxon>Pezizomycotina</taxon>
        <taxon>Eurotiomycetes</taxon>
        <taxon>Chaetothyriomycetidae</taxon>
        <taxon>Chaetothyriales</taxon>
        <taxon>Chaetothyriales incertae sedis</taxon>
        <taxon>Neophaeococcomyces</taxon>
    </lineage>
</organism>
<dbReference type="EMBL" id="JAPDRQ010000083">
    <property type="protein sequence ID" value="KAJ9656130.1"/>
    <property type="molecule type" value="Genomic_DNA"/>
</dbReference>
<name>A0ACC3A6E7_9EURO</name>
<keyword evidence="2" id="KW-1185">Reference proteome</keyword>
<protein>
    <submittedName>
        <fullName evidence="1">Uncharacterized protein</fullName>
    </submittedName>
</protein>
<sequence length="163" mass="19003">MPIQIPDAGTDSASHFSIHHPKAASVNLRNPLPLSAAQEAQVKEMYYKRVRSRCADEIKEFAACAKGRTVTATWACRTERFAMNSCMMLHASREEEDAAREEWFAGIQQRRRQKEEETAAVEKRRKEVIELTRQKAEAEERERLEKLEREKQLAERSKKKGWW</sequence>
<proteinExistence type="predicted"/>
<accession>A0ACC3A6E7</accession>
<dbReference type="Proteomes" id="UP001172386">
    <property type="component" value="Unassembled WGS sequence"/>
</dbReference>